<name>A0A947DHB8_9CYAN</name>
<dbReference type="SMART" id="SM00347">
    <property type="entry name" value="HTH_MARR"/>
    <property type="match status" value="1"/>
</dbReference>
<dbReference type="Gene3D" id="1.10.10.10">
    <property type="entry name" value="Winged helix-like DNA-binding domain superfamily/Winged helix DNA-binding domain"/>
    <property type="match status" value="1"/>
</dbReference>
<dbReference type="PROSITE" id="PS01117">
    <property type="entry name" value="HTH_MARR_1"/>
    <property type="match status" value="1"/>
</dbReference>
<dbReference type="PROSITE" id="PS50995">
    <property type="entry name" value="HTH_MARR_2"/>
    <property type="match status" value="1"/>
</dbReference>
<protein>
    <submittedName>
        <fullName evidence="5">MarR family transcriptional regulator</fullName>
    </submittedName>
</protein>
<dbReference type="PANTHER" id="PTHR33164">
    <property type="entry name" value="TRANSCRIPTIONAL REGULATOR, MARR FAMILY"/>
    <property type="match status" value="1"/>
</dbReference>
<keyword evidence="2" id="KW-0238">DNA-binding</keyword>
<dbReference type="EMBL" id="JADOES010000039">
    <property type="protein sequence ID" value="MBT9317137.1"/>
    <property type="molecule type" value="Genomic_DNA"/>
</dbReference>
<keyword evidence="3" id="KW-0804">Transcription</keyword>
<dbReference type="AlphaFoldDB" id="A0A947DHB8"/>
<dbReference type="RefSeq" id="WP_215610205.1">
    <property type="nucleotide sequence ID" value="NZ_JADOES010000039.1"/>
</dbReference>
<reference evidence="5" key="1">
    <citation type="submission" date="2020-11" db="EMBL/GenBank/DDBJ databases">
        <authorList>
            <person name="Konstantinou D."/>
            <person name="Gkelis S."/>
            <person name="Popin R."/>
            <person name="Fewer D."/>
            <person name="Sivonen K."/>
        </authorList>
    </citation>
    <scope>NUCLEOTIDE SEQUENCE</scope>
    <source>
        <strain evidence="5">TAU-MAC 1115</strain>
    </source>
</reference>
<dbReference type="Pfam" id="PF01047">
    <property type="entry name" value="MarR"/>
    <property type="match status" value="1"/>
</dbReference>
<evidence type="ECO:0000256" key="2">
    <source>
        <dbReference type="ARBA" id="ARBA00023125"/>
    </source>
</evidence>
<dbReference type="GO" id="GO:0003700">
    <property type="term" value="F:DNA-binding transcription factor activity"/>
    <property type="evidence" value="ECO:0007669"/>
    <property type="project" value="InterPro"/>
</dbReference>
<proteinExistence type="predicted"/>
<dbReference type="InterPro" id="IPR036390">
    <property type="entry name" value="WH_DNA-bd_sf"/>
</dbReference>
<comment type="caution">
    <text evidence="5">The sequence shown here is derived from an EMBL/GenBank/DDBJ whole genome shotgun (WGS) entry which is preliminary data.</text>
</comment>
<evidence type="ECO:0000259" key="4">
    <source>
        <dbReference type="PROSITE" id="PS50995"/>
    </source>
</evidence>
<evidence type="ECO:0000313" key="6">
    <source>
        <dbReference type="Proteomes" id="UP000717364"/>
    </source>
</evidence>
<keyword evidence="1" id="KW-0805">Transcription regulation</keyword>
<evidence type="ECO:0000313" key="5">
    <source>
        <dbReference type="EMBL" id="MBT9317137.1"/>
    </source>
</evidence>
<dbReference type="GO" id="GO:0003677">
    <property type="term" value="F:DNA binding"/>
    <property type="evidence" value="ECO:0007669"/>
    <property type="project" value="UniProtKB-KW"/>
</dbReference>
<dbReference type="PRINTS" id="PR00598">
    <property type="entry name" value="HTHMARR"/>
</dbReference>
<dbReference type="InterPro" id="IPR036388">
    <property type="entry name" value="WH-like_DNA-bd_sf"/>
</dbReference>
<reference evidence="5" key="2">
    <citation type="journal article" date="2021" name="Mar. Drugs">
        <title>Genome Reduction and Secondary Metabolism of the Marine Sponge-Associated Cyanobacterium Leptothoe.</title>
        <authorList>
            <person name="Konstantinou D."/>
            <person name="Popin R.V."/>
            <person name="Fewer D.P."/>
            <person name="Sivonen K."/>
            <person name="Gkelis S."/>
        </authorList>
    </citation>
    <scope>NUCLEOTIDE SEQUENCE</scope>
    <source>
        <strain evidence="5">TAU-MAC 1115</strain>
    </source>
</reference>
<gene>
    <name evidence="5" type="ORF">IXB50_17070</name>
</gene>
<dbReference type="SUPFAM" id="SSF46785">
    <property type="entry name" value="Winged helix' DNA-binding domain"/>
    <property type="match status" value="1"/>
</dbReference>
<feature type="domain" description="HTH marR-type" evidence="4">
    <location>
        <begin position="4"/>
        <end position="137"/>
    </location>
</feature>
<keyword evidence="6" id="KW-1185">Reference proteome</keyword>
<dbReference type="GO" id="GO:0006950">
    <property type="term" value="P:response to stress"/>
    <property type="evidence" value="ECO:0007669"/>
    <property type="project" value="TreeGrafter"/>
</dbReference>
<dbReference type="InterPro" id="IPR000835">
    <property type="entry name" value="HTH_MarR-typ"/>
</dbReference>
<evidence type="ECO:0000256" key="1">
    <source>
        <dbReference type="ARBA" id="ARBA00023015"/>
    </source>
</evidence>
<dbReference type="Proteomes" id="UP000717364">
    <property type="component" value="Unassembled WGS sequence"/>
</dbReference>
<accession>A0A947DHB8</accession>
<organism evidence="5 6">
    <name type="scientific">Leptothoe spongobia TAU-MAC 1115</name>
    <dbReference type="NCBI Taxonomy" id="1967444"/>
    <lineage>
        <taxon>Bacteria</taxon>
        <taxon>Bacillati</taxon>
        <taxon>Cyanobacteriota</taxon>
        <taxon>Cyanophyceae</taxon>
        <taxon>Nodosilineales</taxon>
        <taxon>Cymatolegaceae</taxon>
        <taxon>Leptothoe</taxon>
        <taxon>Leptothoe spongobia</taxon>
    </lineage>
</organism>
<sequence>MSNSPDLQGQLIALIRAFGLHRPDQTPCGQPVTVAEAHALMELSNGQSLSQNELSTRLSLEKSTVSRLVKILERREWLQRNRSEADRRVMQLALTKNGQQVAEQLATARREKFDRILSAIPNGQQTVVLNSLKILVEAIHKSE</sequence>
<dbReference type="InterPro" id="IPR039422">
    <property type="entry name" value="MarR/SlyA-like"/>
</dbReference>
<evidence type="ECO:0000256" key="3">
    <source>
        <dbReference type="ARBA" id="ARBA00023163"/>
    </source>
</evidence>
<dbReference type="PANTHER" id="PTHR33164:SF43">
    <property type="entry name" value="HTH-TYPE TRANSCRIPTIONAL REPRESSOR YETL"/>
    <property type="match status" value="1"/>
</dbReference>
<dbReference type="InterPro" id="IPR023187">
    <property type="entry name" value="Tscrpt_reg_MarR-type_CS"/>
</dbReference>